<comment type="caution">
    <text evidence="1">The sequence shown here is derived from an EMBL/GenBank/DDBJ whole genome shotgun (WGS) entry which is preliminary data.</text>
</comment>
<protein>
    <submittedName>
        <fullName evidence="1">Uncharacterized protein</fullName>
    </submittedName>
</protein>
<dbReference type="AlphaFoldDB" id="A0A8K0W130"/>
<dbReference type="Proteomes" id="UP000813461">
    <property type="component" value="Unassembled WGS sequence"/>
</dbReference>
<proteinExistence type="predicted"/>
<name>A0A8K0W130_9PLEO</name>
<dbReference type="OrthoDB" id="6509975at2759"/>
<reference evidence="1" key="1">
    <citation type="journal article" date="2021" name="Nat. Commun.">
        <title>Genetic determinants of endophytism in the Arabidopsis root mycobiome.</title>
        <authorList>
            <person name="Mesny F."/>
            <person name="Miyauchi S."/>
            <person name="Thiergart T."/>
            <person name="Pickel B."/>
            <person name="Atanasova L."/>
            <person name="Karlsson M."/>
            <person name="Huettel B."/>
            <person name="Barry K.W."/>
            <person name="Haridas S."/>
            <person name="Chen C."/>
            <person name="Bauer D."/>
            <person name="Andreopoulos W."/>
            <person name="Pangilinan J."/>
            <person name="LaButti K."/>
            <person name="Riley R."/>
            <person name="Lipzen A."/>
            <person name="Clum A."/>
            <person name="Drula E."/>
            <person name="Henrissat B."/>
            <person name="Kohler A."/>
            <person name="Grigoriev I.V."/>
            <person name="Martin F.M."/>
            <person name="Hacquard S."/>
        </authorList>
    </citation>
    <scope>NUCLEOTIDE SEQUENCE</scope>
    <source>
        <strain evidence="1">MPI-SDFR-AT-0120</strain>
    </source>
</reference>
<organism evidence="1 2">
    <name type="scientific">Paraphoma chrysanthemicola</name>
    <dbReference type="NCBI Taxonomy" id="798071"/>
    <lineage>
        <taxon>Eukaryota</taxon>
        <taxon>Fungi</taxon>
        <taxon>Dikarya</taxon>
        <taxon>Ascomycota</taxon>
        <taxon>Pezizomycotina</taxon>
        <taxon>Dothideomycetes</taxon>
        <taxon>Pleosporomycetidae</taxon>
        <taxon>Pleosporales</taxon>
        <taxon>Pleosporineae</taxon>
        <taxon>Phaeosphaeriaceae</taxon>
        <taxon>Paraphoma</taxon>
    </lineage>
</organism>
<dbReference type="EMBL" id="JAGMVJ010000005">
    <property type="protein sequence ID" value="KAH7090373.1"/>
    <property type="molecule type" value="Genomic_DNA"/>
</dbReference>
<gene>
    <name evidence="1" type="ORF">FB567DRAFT_519669</name>
</gene>
<keyword evidence="2" id="KW-1185">Reference proteome</keyword>
<evidence type="ECO:0000313" key="1">
    <source>
        <dbReference type="EMBL" id="KAH7090373.1"/>
    </source>
</evidence>
<sequence>MNANLLTSAGCHSTFRCNVSPRVAIVLVRDNEQLKTVWQLRIPLQAYPWQEQSSRLQSRIDHTAFAISSLPHDVSSIQSTTYWYSVSIIWRAAEMHFTQSLASLAIILIATFIGLYRSLPALFLSICPAISPQTCPTTNGHIHSGYFGYECAGNKPHHSSWTSWWHPQGSQGVAAEHKHGAGAITNKWNILYHLGGNGPWVEKVIDVVDGGIAVPEGCRVRQVHMVGSTMACGDDPRC</sequence>
<accession>A0A8K0W130</accession>
<evidence type="ECO:0000313" key="2">
    <source>
        <dbReference type="Proteomes" id="UP000813461"/>
    </source>
</evidence>